<sequence>MPLKYSNFYWFFIILLQTFLIIEKVIYTQTILNDKFYLWNIIVIICGIVFLYNRLKLNKILLNPEKIIILMIVLNGISTIFTQIILSITILKIVITIAIVIMSIFFLIKLKKIEVEKVE</sequence>
<proteinExistence type="predicted"/>
<keyword evidence="1" id="KW-1133">Transmembrane helix</keyword>
<dbReference type="Proteomes" id="UP000319848">
    <property type="component" value="Unassembled WGS sequence"/>
</dbReference>
<organism evidence="2 3">
    <name type="scientific">Flavobacterium cauense R2A-7</name>
    <dbReference type="NCBI Taxonomy" id="1341154"/>
    <lineage>
        <taxon>Bacteria</taxon>
        <taxon>Pseudomonadati</taxon>
        <taxon>Bacteroidota</taxon>
        <taxon>Flavobacteriia</taxon>
        <taxon>Flavobacteriales</taxon>
        <taxon>Flavobacteriaceae</taxon>
        <taxon>Flavobacterium</taxon>
    </lineage>
</organism>
<feature type="transmembrane region" description="Helical" evidence="1">
    <location>
        <begin position="90"/>
        <end position="108"/>
    </location>
</feature>
<accession>A0A562LKC4</accession>
<feature type="transmembrane region" description="Helical" evidence="1">
    <location>
        <begin position="36"/>
        <end position="55"/>
    </location>
</feature>
<evidence type="ECO:0000256" key="1">
    <source>
        <dbReference type="SAM" id="Phobius"/>
    </source>
</evidence>
<dbReference type="EMBL" id="VLKQ01000020">
    <property type="protein sequence ID" value="TWI08043.1"/>
    <property type="molecule type" value="Genomic_DNA"/>
</dbReference>
<evidence type="ECO:0000313" key="3">
    <source>
        <dbReference type="Proteomes" id="UP000319848"/>
    </source>
</evidence>
<feature type="transmembrane region" description="Helical" evidence="1">
    <location>
        <begin position="7"/>
        <end position="30"/>
    </location>
</feature>
<keyword evidence="1" id="KW-0812">Transmembrane</keyword>
<gene>
    <name evidence="2" type="ORF">IP98_02908</name>
</gene>
<keyword evidence="3" id="KW-1185">Reference proteome</keyword>
<keyword evidence="1" id="KW-0472">Membrane</keyword>
<protein>
    <submittedName>
        <fullName evidence="2">Uncharacterized protein</fullName>
    </submittedName>
</protein>
<feature type="transmembrane region" description="Helical" evidence="1">
    <location>
        <begin position="67"/>
        <end position="84"/>
    </location>
</feature>
<evidence type="ECO:0000313" key="2">
    <source>
        <dbReference type="EMBL" id="TWI08043.1"/>
    </source>
</evidence>
<name>A0A562LKC4_9FLAO</name>
<dbReference type="AlphaFoldDB" id="A0A562LKC4"/>
<reference evidence="2 3" key="1">
    <citation type="journal article" date="2015" name="Stand. Genomic Sci.">
        <title>Genomic Encyclopedia of Bacterial and Archaeal Type Strains, Phase III: the genomes of soil and plant-associated and newly described type strains.</title>
        <authorList>
            <person name="Whitman W.B."/>
            <person name="Woyke T."/>
            <person name="Klenk H.P."/>
            <person name="Zhou Y."/>
            <person name="Lilburn T.G."/>
            <person name="Beck B.J."/>
            <person name="De Vos P."/>
            <person name="Vandamme P."/>
            <person name="Eisen J.A."/>
            <person name="Garrity G."/>
            <person name="Hugenholtz P."/>
            <person name="Kyrpides N.C."/>
        </authorList>
    </citation>
    <scope>NUCLEOTIDE SEQUENCE [LARGE SCALE GENOMIC DNA]</scope>
    <source>
        <strain evidence="2 3">CGMCC 1.7270</strain>
    </source>
</reference>
<comment type="caution">
    <text evidence="2">The sequence shown here is derived from an EMBL/GenBank/DDBJ whole genome shotgun (WGS) entry which is preliminary data.</text>
</comment>